<dbReference type="InterPro" id="IPR052958">
    <property type="entry name" value="IFN-induced_PKR_regulator"/>
</dbReference>
<evidence type="ECO:0000313" key="2">
    <source>
        <dbReference type="EMBL" id="KAI6651303.1"/>
    </source>
</evidence>
<gene>
    <name evidence="2" type="ORF">LOD99_5269</name>
</gene>
<dbReference type="GO" id="GO:0046983">
    <property type="term" value="F:protein dimerization activity"/>
    <property type="evidence" value="ECO:0007669"/>
    <property type="project" value="InterPro"/>
</dbReference>
<proteinExistence type="predicted"/>
<name>A0AAV7JQY8_9METZ</name>
<dbReference type="AlphaFoldDB" id="A0AAV7JQY8"/>
<dbReference type="EMBL" id="JAKMXF010000305">
    <property type="protein sequence ID" value="KAI6651303.1"/>
    <property type="molecule type" value="Genomic_DNA"/>
</dbReference>
<dbReference type="PANTHER" id="PTHR46289">
    <property type="entry name" value="52 KDA REPRESSOR OF THE INHIBITOR OF THE PROTEIN KINASE-LIKE PROTEIN-RELATED"/>
    <property type="match status" value="1"/>
</dbReference>
<reference evidence="2 3" key="1">
    <citation type="journal article" date="2023" name="BMC Biol.">
        <title>The compact genome of the sponge Oopsacas minuta (Hexactinellida) is lacking key metazoan core genes.</title>
        <authorList>
            <person name="Santini S."/>
            <person name="Schenkelaars Q."/>
            <person name="Jourda C."/>
            <person name="Duchesne M."/>
            <person name="Belahbib H."/>
            <person name="Rocher C."/>
            <person name="Selva M."/>
            <person name="Riesgo A."/>
            <person name="Vervoort M."/>
            <person name="Leys S.P."/>
            <person name="Kodjabachian L."/>
            <person name="Le Bivic A."/>
            <person name="Borchiellini C."/>
            <person name="Claverie J.M."/>
            <person name="Renard E."/>
        </authorList>
    </citation>
    <scope>NUCLEOTIDE SEQUENCE [LARGE SCALE GENOMIC DNA]</scope>
    <source>
        <strain evidence="2">SPO-2</strain>
    </source>
</reference>
<comment type="caution">
    <text evidence="2">The sequence shown here is derived from an EMBL/GenBank/DDBJ whole genome shotgun (WGS) entry which is preliminary data.</text>
</comment>
<evidence type="ECO:0000259" key="1">
    <source>
        <dbReference type="Pfam" id="PF05699"/>
    </source>
</evidence>
<evidence type="ECO:0000313" key="3">
    <source>
        <dbReference type="Proteomes" id="UP001165289"/>
    </source>
</evidence>
<dbReference type="Proteomes" id="UP001165289">
    <property type="component" value="Unassembled WGS sequence"/>
</dbReference>
<dbReference type="InterPro" id="IPR008906">
    <property type="entry name" value="HATC_C_dom"/>
</dbReference>
<dbReference type="PANTHER" id="PTHR46289:SF14">
    <property type="entry name" value="DUF4371 DOMAIN-CONTAINING PROTEIN"/>
    <property type="match status" value="1"/>
</dbReference>
<protein>
    <recommendedName>
        <fullName evidence="1">HAT C-terminal dimerisation domain-containing protein</fullName>
    </recommendedName>
</protein>
<organism evidence="2 3">
    <name type="scientific">Oopsacas minuta</name>
    <dbReference type="NCBI Taxonomy" id="111878"/>
    <lineage>
        <taxon>Eukaryota</taxon>
        <taxon>Metazoa</taxon>
        <taxon>Porifera</taxon>
        <taxon>Hexactinellida</taxon>
        <taxon>Hexasterophora</taxon>
        <taxon>Lyssacinosida</taxon>
        <taxon>Leucopsacidae</taxon>
        <taxon>Oopsacas</taxon>
    </lineage>
</organism>
<feature type="domain" description="HAT C-terminal dimerisation" evidence="1">
    <location>
        <begin position="23"/>
        <end position="78"/>
    </location>
</feature>
<dbReference type="Pfam" id="PF05699">
    <property type="entry name" value="Dimer_Tnp_hAT"/>
    <property type="match status" value="1"/>
</dbReference>
<sequence>MGKEASLAKELDTPEKALVNIDKDFFPNISTLFHMMETLSVTSCECERSISVLKLAKSSLRSTTTEDRLNGLLMMQCHRDVSLEADEVVTKFSECQPRRIELQ</sequence>
<accession>A0AAV7JQY8</accession>
<keyword evidence="3" id="KW-1185">Reference proteome</keyword>